<dbReference type="Proteomes" id="UP000199433">
    <property type="component" value="Unassembled WGS sequence"/>
</dbReference>
<reference evidence="2" key="1">
    <citation type="submission" date="2016-10" db="EMBL/GenBank/DDBJ databases">
        <authorList>
            <person name="Varghese N."/>
            <person name="Submissions S."/>
        </authorList>
    </citation>
    <scope>NUCLEOTIDE SEQUENCE [LARGE SCALE GENOMIC DNA]</scope>
    <source>
        <strain evidence="2">DSM 19181</strain>
    </source>
</reference>
<dbReference type="OrthoDB" id="2905884at2"/>
<evidence type="ECO:0008006" key="3">
    <source>
        <dbReference type="Google" id="ProtNLM"/>
    </source>
</evidence>
<organism evidence="1 2">
    <name type="scientific">Alkalibacterium thalassium</name>
    <dbReference type="NCBI Taxonomy" id="426701"/>
    <lineage>
        <taxon>Bacteria</taxon>
        <taxon>Bacillati</taxon>
        <taxon>Bacillota</taxon>
        <taxon>Bacilli</taxon>
        <taxon>Lactobacillales</taxon>
        <taxon>Carnobacteriaceae</taxon>
        <taxon>Alkalibacterium</taxon>
    </lineage>
</organism>
<proteinExistence type="predicted"/>
<sequence>MRIRQIKDIRRLFTPTSKRKMSKQKKRGLILTLSTLLFVGGIWGQAEDVSANAPDSYIRQQLTNAFNNNSTTYTYRGYFSIHGGASNTIHRWGRFDDPRPNITVQNSLYHPRRFNYRSYPFIEMYSPLANWGFVPGIVAQWDGGMYSVASGVGAGWQRSARVDYTRHKTVPETRGVTISGYDHVNGNEYWVRQGNSVQARVHGRQDFNGTRWRWNDYVTINFMRMTGSSTVQGNMNHNGVYSNDRAHAHLTISRNGFSRTTDHRDLFTTFNVRGNTHGTRHQFNTYARSANGRNHGYVASGKFLNVDGVVPTDHGATVFNARYVNGNDHWIRPGDNIVVEAQGYDRDSRMRQSNIRLFSNGHDNRARHFWTLGQGTDQYQRTGDTTTFTGGRVDNWGWTTRYHFNVSVNSNAGNRTINIETLHGDNVGHGTGWTTSNQRIRTDATAPTISANPASSAWGNSNVTVALTHADAESGIATRQFAWSTSTVTPTNWTNYSGPVTQSTQGTWYLHARAVDNVGRVTTERFGPYRIDNTAPDGTITGNPTSWTNQNATLTFNATDTGGSGVRRVRIAGGTWVNGATTTQIATENGTYSFEVEDHAGNTRTVSATVNRIDKAVPNGTITGNPTAWQNTNATLTFNATDTGGSGVRRVRIAGGTWVDGATTTQIATENGTYSFEVEDHAGNTSTRSHTVTNIDKILPNASSTQSPTAWTNGNVDITWNASATGSPLSRIRTHNGSTWGAWSAVSGTTSSTVQTVTSNGIVLRK</sequence>
<evidence type="ECO:0000313" key="2">
    <source>
        <dbReference type="Proteomes" id="UP000199433"/>
    </source>
</evidence>
<dbReference type="STRING" id="426701.SAMN04488098_102618"/>
<dbReference type="RefSeq" id="WP_091267153.1">
    <property type="nucleotide sequence ID" value="NZ_FNFK01000026.1"/>
</dbReference>
<keyword evidence="2" id="KW-1185">Reference proteome</keyword>
<accession>A0A1G9BC48</accession>
<gene>
    <name evidence="1" type="ORF">SAMN04488098_102618</name>
</gene>
<evidence type="ECO:0000313" key="1">
    <source>
        <dbReference type="EMBL" id="SDK37132.1"/>
    </source>
</evidence>
<protein>
    <recommendedName>
        <fullName evidence="3">Ig-like domain (Group 3)</fullName>
    </recommendedName>
</protein>
<dbReference type="AlphaFoldDB" id="A0A1G9BC48"/>
<name>A0A1G9BC48_9LACT</name>
<dbReference type="EMBL" id="FNFK01000026">
    <property type="protein sequence ID" value="SDK37132.1"/>
    <property type="molecule type" value="Genomic_DNA"/>
</dbReference>